<evidence type="ECO:0000256" key="3">
    <source>
        <dbReference type="ARBA" id="ARBA00022692"/>
    </source>
</evidence>
<dbReference type="RefSeq" id="XP_033598895.1">
    <property type="nucleotide sequence ID" value="XM_033742821.1"/>
</dbReference>
<evidence type="ECO:0000256" key="1">
    <source>
        <dbReference type="ARBA" id="ARBA00004141"/>
    </source>
</evidence>
<evidence type="ECO:0000256" key="5">
    <source>
        <dbReference type="ARBA" id="ARBA00023136"/>
    </source>
</evidence>
<dbReference type="Gene3D" id="1.20.1250.20">
    <property type="entry name" value="MFS general substrate transporter like domains"/>
    <property type="match status" value="1"/>
</dbReference>
<dbReference type="SUPFAM" id="SSF103473">
    <property type="entry name" value="MFS general substrate transporter"/>
    <property type="match status" value="1"/>
</dbReference>
<accession>A0A6A6W349</accession>
<feature type="transmembrane region" description="Helical" evidence="7">
    <location>
        <begin position="330"/>
        <end position="347"/>
    </location>
</feature>
<feature type="transmembrane region" description="Helical" evidence="7">
    <location>
        <begin position="495"/>
        <end position="515"/>
    </location>
</feature>
<feature type="compositionally biased region" description="Polar residues" evidence="6">
    <location>
        <begin position="22"/>
        <end position="31"/>
    </location>
</feature>
<feature type="transmembrane region" description="Helical" evidence="7">
    <location>
        <begin position="133"/>
        <end position="153"/>
    </location>
</feature>
<dbReference type="GeneID" id="54483875"/>
<dbReference type="AlphaFoldDB" id="A0A6A6W349"/>
<organism evidence="8 9">
    <name type="scientific">Pseudovirgaria hyperparasitica</name>
    <dbReference type="NCBI Taxonomy" id="470096"/>
    <lineage>
        <taxon>Eukaryota</taxon>
        <taxon>Fungi</taxon>
        <taxon>Dikarya</taxon>
        <taxon>Ascomycota</taxon>
        <taxon>Pezizomycotina</taxon>
        <taxon>Dothideomycetes</taxon>
        <taxon>Dothideomycetes incertae sedis</taxon>
        <taxon>Acrospermales</taxon>
        <taxon>Acrospermaceae</taxon>
        <taxon>Pseudovirgaria</taxon>
    </lineage>
</organism>
<evidence type="ECO:0000256" key="2">
    <source>
        <dbReference type="ARBA" id="ARBA00005982"/>
    </source>
</evidence>
<feature type="transmembrane region" description="Helical" evidence="7">
    <location>
        <begin position="521"/>
        <end position="542"/>
    </location>
</feature>
<feature type="transmembrane region" description="Helical" evidence="7">
    <location>
        <begin position="246"/>
        <end position="267"/>
    </location>
</feature>
<feature type="transmembrane region" description="Helical" evidence="7">
    <location>
        <begin position="367"/>
        <end position="388"/>
    </location>
</feature>
<keyword evidence="5 7" id="KW-0472">Membrane</keyword>
<dbReference type="OrthoDB" id="8904098at2759"/>
<feature type="transmembrane region" description="Helical" evidence="7">
    <location>
        <begin position="400"/>
        <end position="420"/>
    </location>
</feature>
<evidence type="ECO:0000313" key="9">
    <source>
        <dbReference type="Proteomes" id="UP000799437"/>
    </source>
</evidence>
<dbReference type="Pfam" id="PF00854">
    <property type="entry name" value="PTR2"/>
    <property type="match status" value="1"/>
</dbReference>
<comment type="subcellular location">
    <subcellularLocation>
        <location evidence="1">Membrane</location>
        <topology evidence="1">Multi-pass membrane protein</topology>
    </subcellularLocation>
</comment>
<dbReference type="GO" id="GO:0016020">
    <property type="term" value="C:membrane"/>
    <property type="evidence" value="ECO:0007669"/>
    <property type="project" value="UniProtKB-SubCell"/>
</dbReference>
<feature type="transmembrane region" description="Helical" evidence="7">
    <location>
        <begin position="165"/>
        <end position="188"/>
    </location>
</feature>
<feature type="transmembrane region" description="Helical" evidence="7">
    <location>
        <begin position="221"/>
        <end position="240"/>
    </location>
</feature>
<dbReference type="Proteomes" id="UP000799437">
    <property type="component" value="Unassembled WGS sequence"/>
</dbReference>
<feature type="transmembrane region" description="Helical" evidence="7">
    <location>
        <begin position="462"/>
        <end position="483"/>
    </location>
</feature>
<keyword evidence="3 7" id="KW-0812">Transmembrane</keyword>
<dbReference type="GO" id="GO:0022857">
    <property type="term" value="F:transmembrane transporter activity"/>
    <property type="evidence" value="ECO:0007669"/>
    <property type="project" value="InterPro"/>
</dbReference>
<dbReference type="InterPro" id="IPR036259">
    <property type="entry name" value="MFS_trans_sf"/>
</dbReference>
<comment type="similarity">
    <text evidence="2">Belongs to the major facilitator superfamily. Proton-dependent oligopeptide transporter (POT/PTR) (TC 2.A.17) family.</text>
</comment>
<dbReference type="EMBL" id="ML996575">
    <property type="protein sequence ID" value="KAF2756444.1"/>
    <property type="molecule type" value="Genomic_DNA"/>
</dbReference>
<gene>
    <name evidence="8" type="ORF">EJ05DRAFT_466775</name>
</gene>
<evidence type="ECO:0000256" key="4">
    <source>
        <dbReference type="ARBA" id="ARBA00022989"/>
    </source>
</evidence>
<proteinExistence type="inferred from homology"/>
<dbReference type="InterPro" id="IPR000109">
    <property type="entry name" value="POT_fam"/>
</dbReference>
<keyword evidence="9" id="KW-1185">Reference proteome</keyword>
<keyword evidence="4 7" id="KW-1133">Transmembrane helix</keyword>
<feature type="region of interest" description="Disordered" evidence="6">
    <location>
        <begin position="1"/>
        <end position="37"/>
    </location>
</feature>
<reference evidence="8" key="1">
    <citation type="journal article" date="2020" name="Stud. Mycol.">
        <title>101 Dothideomycetes genomes: a test case for predicting lifestyles and emergence of pathogens.</title>
        <authorList>
            <person name="Haridas S."/>
            <person name="Albert R."/>
            <person name="Binder M."/>
            <person name="Bloem J."/>
            <person name="Labutti K."/>
            <person name="Salamov A."/>
            <person name="Andreopoulos B."/>
            <person name="Baker S."/>
            <person name="Barry K."/>
            <person name="Bills G."/>
            <person name="Bluhm B."/>
            <person name="Cannon C."/>
            <person name="Castanera R."/>
            <person name="Culley D."/>
            <person name="Daum C."/>
            <person name="Ezra D."/>
            <person name="Gonzalez J."/>
            <person name="Henrissat B."/>
            <person name="Kuo A."/>
            <person name="Liang C."/>
            <person name="Lipzen A."/>
            <person name="Lutzoni F."/>
            <person name="Magnuson J."/>
            <person name="Mondo S."/>
            <person name="Nolan M."/>
            <person name="Ohm R."/>
            <person name="Pangilinan J."/>
            <person name="Park H.-J."/>
            <person name="Ramirez L."/>
            <person name="Alfaro M."/>
            <person name="Sun H."/>
            <person name="Tritt A."/>
            <person name="Yoshinaga Y."/>
            <person name="Zwiers L.-H."/>
            <person name="Turgeon B."/>
            <person name="Goodwin S."/>
            <person name="Spatafora J."/>
            <person name="Crous P."/>
            <person name="Grigoriev I."/>
        </authorList>
    </citation>
    <scope>NUCLEOTIDE SEQUENCE</scope>
    <source>
        <strain evidence="8">CBS 121739</strain>
    </source>
</reference>
<sequence length="565" mass="61996">MERSSEKPLGSLTTLRGDVQCPGSTNESTPASEYPRRATQDEIRDLPHDIGAVPITAWLLCFTSAASRLAWYGVTVPWQNYLQNARGDELVPGALGLGQAKSTIIQNTFLFFQYLTPLPFAILSDAFLGRYRVMVISLGLLLGGYTVMFATSLPDALEAGAGVGGLVATMLLIGLGQGGLSAVMYPFIGDQVPEEKPMVTLKKGRLVVIDRKTTIQYVFNVYYWMVNITTLAGIIPSTFLEKHIDFWAAYLMPTCILALSVVPVLLWNKSLMKTEPKGNVMTKVFHIFAIAIRNNFRLSAASPAHFQHHDDETVPWTDKFIDEIRRGLKACRVIICFVIFWLCYNQATNNIISQAGQMKTHGVSNDTINALNPVACIILGPLIQNVLFPFLRHRKVRFGPILRIVVAFLFTAAAIAYAAGLQKLIYSAEPCFDHPLACTMENGSGSAQPGPNQVNVWLQTPLYFLLGIGEILGLVSLSEYAYAEAPTDMKALVQAFQQLTAAIGAALGIALGPVSKDPWLVVMYACLAGVMGLCGGLFWLVFRRLDDDWENEDDGSPENAERTES</sequence>
<protein>
    <submittedName>
        <fullName evidence="8">MFS general substrate transporter</fullName>
    </submittedName>
</protein>
<name>A0A6A6W349_9PEZI</name>
<evidence type="ECO:0000313" key="8">
    <source>
        <dbReference type="EMBL" id="KAF2756444.1"/>
    </source>
</evidence>
<dbReference type="PANTHER" id="PTHR11654">
    <property type="entry name" value="OLIGOPEPTIDE TRANSPORTER-RELATED"/>
    <property type="match status" value="1"/>
</dbReference>
<evidence type="ECO:0000256" key="7">
    <source>
        <dbReference type="SAM" id="Phobius"/>
    </source>
</evidence>
<evidence type="ECO:0000256" key="6">
    <source>
        <dbReference type="SAM" id="MobiDB-lite"/>
    </source>
</evidence>